<organism evidence="1 2">
    <name type="scientific">Desulfosarcina alkanivorans</name>
    <dbReference type="NCBI Taxonomy" id="571177"/>
    <lineage>
        <taxon>Bacteria</taxon>
        <taxon>Pseudomonadati</taxon>
        <taxon>Thermodesulfobacteriota</taxon>
        <taxon>Desulfobacteria</taxon>
        <taxon>Desulfobacterales</taxon>
        <taxon>Desulfosarcinaceae</taxon>
        <taxon>Desulfosarcina</taxon>
    </lineage>
</organism>
<sequence>MHNKLDELNQKLYETRQVLESMAMELRFRGCDDNHKLIRQARELSQWLQRRNGQD</sequence>
<keyword evidence="2" id="KW-1185">Reference proteome</keyword>
<name>A0A5K7YDQ0_9BACT</name>
<dbReference type="RefSeq" id="WP_155315406.1">
    <property type="nucleotide sequence ID" value="NZ_AP021874.1"/>
</dbReference>
<proteinExistence type="predicted"/>
<dbReference type="KEGG" id="dalk:DSCA_10460"/>
<dbReference type="OrthoDB" id="9919432at2"/>
<evidence type="ECO:0000313" key="1">
    <source>
        <dbReference type="EMBL" id="BBO67116.1"/>
    </source>
</evidence>
<accession>A0A5K7YDQ0</accession>
<reference evidence="1 2" key="1">
    <citation type="submission" date="2019-11" db="EMBL/GenBank/DDBJ databases">
        <title>Comparative genomics of hydrocarbon-degrading Desulfosarcina strains.</title>
        <authorList>
            <person name="Watanabe M."/>
            <person name="Kojima H."/>
            <person name="Fukui M."/>
        </authorList>
    </citation>
    <scope>NUCLEOTIDE SEQUENCE [LARGE SCALE GENOMIC DNA]</scope>
    <source>
        <strain evidence="1 2">PL12</strain>
    </source>
</reference>
<dbReference type="AlphaFoldDB" id="A0A5K7YDQ0"/>
<dbReference type="EMBL" id="AP021874">
    <property type="protein sequence ID" value="BBO67116.1"/>
    <property type="molecule type" value="Genomic_DNA"/>
</dbReference>
<gene>
    <name evidence="1" type="ORF">DSCA_10460</name>
</gene>
<dbReference type="Proteomes" id="UP000427906">
    <property type="component" value="Chromosome"/>
</dbReference>
<evidence type="ECO:0000313" key="2">
    <source>
        <dbReference type="Proteomes" id="UP000427906"/>
    </source>
</evidence>
<protein>
    <submittedName>
        <fullName evidence="1">Uncharacterized protein</fullName>
    </submittedName>
</protein>